<keyword evidence="2 5" id="KW-0689">Ribosomal protein</keyword>
<evidence type="ECO:0000256" key="4">
    <source>
        <dbReference type="ARBA" id="ARBA00035244"/>
    </source>
</evidence>
<evidence type="ECO:0000256" key="1">
    <source>
        <dbReference type="ARBA" id="ARBA00010528"/>
    </source>
</evidence>
<dbReference type="GO" id="GO:0006412">
    <property type="term" value="P:translation"/>
    <property type="evidence" value="ECO:0007669"/>
    <property type="project" value="UniProtKB-UniRule"/>
</dbReference>
<dbReference type="GO" id="GO:0005840">
    <property type="term" value="C:ribosome"/>
    <property type="evidence" value="ECO:0007669"/>
    <property type="project" value="UniProtKB-KW"/>
</dbReference>
<dbReference type="GO" id="GO:0019843">
    <property type="term" value="F:rRNA binding"/>
    <property type="evidence" value="ECO:0007669"/>
    <property type="project" value="UniProtKB-UniRule"/>
</dbReference>
<dbReference type="Gene3D" id="3.40.1370.10">
    <property type="match status" value="1"/>
</dbReference>
<dbReference type="Proteomes" id="UP000228687">
    <property type="component" value="Unassembled WGS sequence"/>
</dbReference>
<dbReference type="NCBIfam" id="TIGR03953">
    <property type="entry name" value="rplD_bact"/>
    <property type="match status" value="1"/>
</dbReference>
<evidence type="ECO:0000256" key="5">
    <source>
        <dbReference type="HAMAP-Rule" id="MF_01328"/>
    </source>
</evidence>
<keyword evidence="5" id="KW-0694">RNA-binding</keyword>
<comment type="function">
    <text evidence="5">Forms part of the polypeptide exit tunnel.</text>
</comment>
<dbReference type="PANTHER" id="PTHR10746:SF6">
    <property type="entry name" value="LARGE RIBOSOMAL SUBUNIT PROTEIN UL4M"/>
    <property type="match status" value="1"/>
</dbReference>
<comment type="subunit">
    <text evidence="5">Part of the 50S ribosomal subunit.</text>
</comment>
<accession>A0A2H0YY16</accession>
<dbReference type="Pfam" id="PF00573">
    <property type="entry name" value="Ribosomal_L4"/>
    <property type="match status" value="1"/>
</dbReference>
<reference evidence="8" key="1">
    <citation type="submission" date="2017-09" db="EMBL/GenBank/DDBJ databases">
        <title>Depth-based differentiation of microbial function through sediment-hosted aquifers and enrichment of novel symbionts in the deep terrestrial subsurface.</title>
        <authorList>
            <person name="Probst A.J."/>
            <person name="Ladd B."/>
            <person name="Jarett J.K."/>
            <person name="Geller-Mcgrath D.E."/>
            <person name="Sieber C.M.K."/>
            <person name="Emerson J.B."/>
            <person name="Anantharaman K."/>
            <person name="Thomas B.C."/>
            <person name="Malmstrom R."/>
            <person name="Stieglmeier M."/>
            <person name="Klingl A."/>
            <person name="Woyke T."/>
            <person name="Ryan C.M."/>
            <person name="Banfield J.F."/>
        </authorList>
    </citation>
    <scope>NUCLEOTIDE SEQUENCE [LARGE SCALE GENOMIC DNA]</scope>
</reference>
<dbReference type="SUPFAM" id="SSF52166">
    <property type="entry name" value="Ribosomal protein L4"/>
    <property type="match status" value="1"/>
</dbReference>
<dbReference type="AlphaFoldDB" id="A0A2H0YY16"/>
<gene>
    <name evidence="5" type="primary">rplD</name>
    <name evidence="7" type="ORF">COT23_01570</name>
</gene>
<keyword evidence="3 5" id="KW-0687">Ribonucleoprotein</keyword>
<sequence length="241" mass="26748">MATVKKIKNKKIYEPIEAPIFSMEGKKVGVITLPENLFGVPWRADLVHQVTTAMQANLRQNRAHTKDRAEVSGGGKKPWKQKGTGQARHGSIRSPLWRHGGVTFGPRNERNYSEKINRKMRIGALLSVLSRKAKDGEVILIDSFSFTTPKTTVAKTMLAKIAEGSGATALATKKKNAALLALSAYNANTIKSFHNFKNVKTEELRNLNLVDVMTYTYLVIEKPKEAFATLLARVSASRRTK</sequence>
<dbReference type="PANTHER" id="PTHR10746">
    <property type="entry name" value="50S RIBOSOMAL PROTEIN L4"/>
    <property type="match status" value="1"/>
</dbReference>
<dbReference type="HAMAP" id="MF_01328_B">
    <property type="entry name" value="Ribosomal_uL4_B"/>
    <property type="match status" value="1"/>
</dbReference>
<evidence type="ECO:0000313" key="8">
    <source>
        <dbReference type="Proteomes" id="UP000228687"/>
    </source>
</evidence>
<dbReference type="EMBL" id="PEXT01000032">
    <property type="protein sequence ID" value="PIS43391.1"/>
    <property type="molecule type" value="Genomic_DNA"/>
</dbReference>
<evidence type="ECO:0000256" key="3">
    <source>
        <dbReference type="ARBA" id="ARBA00023274"/>
    </source>
</evidence>
<comment type="caution">
    <text evidence="7">The sequence shown here is derived from an EMBL/GenBank/DDBJ whole genome shotgun (WGS) entry which is preliminary data.</text>
</comment>
<name>A0A2H0YY16_9BACT</name>
<comment type="function">
    <text evidence="5">One of the primary rRNA binding proteins, this protein initially binds near the 5'-end of the 23S rRNA. It is important during the early stages of 50S assembly. It makes multiple contacts with different domains of the 23S rRNA in the assembled 50S subunit and ribosome.</text>
</comment>
<protein>
    <recommendedName>
        <fullName evidence="4 5">Large ribosomal subunit protein uL4</fullName>
    </recommendedName>
</protein>
<evidence type="ECO:0000256" key="2">
    <source>
        <dbReference type="ARBA" id="ARBA00022980"/>
    </source>
</evidence>
<feature type="region of interest" description="Disordered" evidence="6">
    <location>
        <begin position="61"/>
        <end position="104"/>
    </location>
</feature>
<dbReference type="InterPro" id="IPR013005">
    <property type="entry name" value="Ribosomal_uL4-like"/>
</dbReference>
<evidence type="ECO:0000313" key="7">
    <source>
        <dbReference type="EMBL" id="PIS43391.1"/>
    </source>
</evidence>
<keyword evidence="5" id="KW-0699">rRNA-binding</keyword>
<dbReference type="GO" id="GO:0003735">
    <property type="term" value="F:structural constituent of ribosome"/>
    <property type="evidence" value="ECO:0007669"/>
    <property type="project" value="InterPro"/>
</dbReference>
<dbReference type="InterPro" id="IPR023574">
    <property type="entry name" value="Ribosomal_uL4_dom_sf"/>
</dbReference>
<dbReference type="InterPro" id="IPR002136">
    <property type="entry name" value="Ribosomal_uL4"/>
</dbReference>
<evidence type="ECO:0000256" key="6">
    <source>
        <dbReference type="SAM" id="MobiDB-lite"/>
    </source>
</evidence>
<proteinExistence type="inferred from homology"/>
<dbReference type="GO" id="GO:1990904">
    <property type="term" value="C:ribonucleoprotein complex"/>
    <property type="evidence" value="ECO:0007669"/>
    <property type="project" value="UniProtKB-KW"/>
</dbReference>
<comment type="similarity">
    <text evidence="1 5">Belongs to the universal ribosomal protein uL4 family.</text>
</comment>
<organism evidence="7 8">
    <name type="scientific">Candidatus Kaiserbacteria bacterium CG08_land_8_20_14_0_20_50_21</name>
    <dbReference type="NCBI Taxonomy" id="1974604"/>
    <lineage>
        <taxon>Bacteria</taxon>
        <taxon>Candidatus Kaiseribacteriota</taxon>
    </lineage>
</organism>